<name>A0AA41MJX4_SCICA</name>
<evidence type="ECO:0000259" key="3">
    <source>
        <dbReference type="SMART" id="SM00672"/>
    </source>
</evidence>
<sequence length="244" mass="27410">MHRLAGSRCCCCCSPRSWSPEPPGQGQSTAKPGVGARAAGCSRSARPTAISTCRRSTPEARTSHARPQEKEKDLGKAKLMGFFDFFKYKYQVNVDGTVAAYRYPYLMLGDSLVLKQDLPYYEHFYVALKPWKHYVPIKRNLSDLLEKVKWSKENDEEAKKITKKGHLLLGTCYSHIGLTASITEFYRNMQSASSASLRSVMEWNLFLRQMITHSSASATGKGLQGKSFKVAEIPTPVYASYIFK</sequence>
<dbReference type="GO" id="GO:0012505">
    <property type="term" value="C:endomembrane system"/>
    <property type="evidence" value="ECO:0007669"/>
    <property type="project" value="TreeGrafter"/>
</dbReference>
<dbReference type="InterPro" id="IPR051091">
    <property type="entry name" value="O-Glucosyltr/Glycosyltrsf_90"/>
</dbReference>
<feature type="compositionally biased region" description="Basic and acidic residues" evidence="2">
    <location>
        <begin position="56"/>
        <end position="71"/>
    </location>
</feature>
<organism evidence="4 5">
    <name type="scientific">Sciurus carolinensis</name>
    <name type="common">Eastern gray squirrel</name>
    <dbReference type="NCBI Taxonomy" id="30640"/>
    <lineage>
        <taxon>Eukaryota</taxon>
        <taxon>Metazoa</taxon>
        <taxon>Chordata</taxon>
        <taxon>Craniata</taxon>
        <taxon>Vertebrata</taxon>
        <taxon>Euteleostomi</taxon>
        <taxon>Mammalia</taxon>
        <taxon>Eutheria</taxon>
        <taxon>Euarchontoglires</taxon>
        <taxon>Glires</taxon>
        <taxon>Rodentia</taxon>
        <taxon>Sciuromorpha</taxon>
        <taxon>Sciuridae</taxon>
        <taxon>Sciurinae</taxon>
        <taxon>Sciurini</taxon>
        <taxon>Sciurus</taxon>
    </lineage>
</organism>
<keyword evidence="5" id="KW-1185">Reference proteome</keyword>
<dbReference type="PANTHER" id="PTHR12203:SF18">
    <property type="entry name" value="PROTEIN O-GLUCOSYLTRANSFERASE 3"/>
    <property type="match status" value="1"/>
</dbReference>
<evidence type="ECO:0000256" key="1">
    <source>
        <dbReference type="ARBA" id="ARBA00004922"/>
    </source>
</evidence>
<reference evidence="4" key="1">
    <citation type="submission" date="2020-03" db="EMBL/GenBank/DDBJ databases">
        <title>Studies in the Genomics of Life Span.</title>
        <authorList>
            <person name="Glass D."/>
        </authorList>
    </citation>
    <scope>NUCLEOTIDE SEQUENCE</scope>
    <source>
        <strain evidence="4">SUZIE</strain>
        <tissue evidence="4">Muscle</tissue>
    </source>
</reference>
<feature type="domain" description="Glycosyl transferase CAP10" evidence="3">
    <location>
        <begin position="15"/>
        <end position="173"/>
    </location>
</feature>
<dbReference type="AlphaFoldDB" id="A0AA41MJX4"/>
<evidence type="ECO:0000313" key="5">
    <source>
        <dbReference type="Proteomes" id="UP001166674"/>
    </source>
</evidence>
<comment type="pathway">
    <text evidence="1">Protein modification; protein glycosylation.</text>
</comment>
<dbReference type="InterPro" id="IPR006598">
    <property type="entry name" value="CAP10"/>
</dbReference>
<dbReference type="PANTHER" id="PTHR12203">
    <property type="entry name" value="KDEL LYS-ASP-GLU-LEU CONTAINING - RELATED"/>
    <property type="match status" value="1"/>
</dbReference>
<accession>A0AA41MJX4</accession>
<evidence type="ECO:0000256" key="2">
    <source>
        <dbReference type="SAM" id="MobiDB-lite"/>
    </source>
</evidence>
<dbReference type="SMART" id="SM00672">
    <property type="entry name" value="CAP10"/>
    <property type="match status" value="1"/>
</dbReference>
<feature type="region of interest" description="Disordered" evidence="2">
    <location>
        <begin position="18"/>
        <end position="71"/>
    </location>
</feature>
<dbReference type="Pfam" id="PF05686">
    <property type="entry name" value="Glyco_transf_90"/>
    <property type="match status" value="1"/>
</dbReference>
<dbReference type="EMBL" id="JAATJV010202200">
    <property type="protein sequence ID" value="MBZ3873337.1"/>
    <property type="molecule type" value="Genomic_DNA"/>
</dbReference>
<dbReference type="Proteomes" id="UP001166674">
    <property type="component" value="Unassembled WGS sequence"/>
</dbReference>
<comment type="caution">
    <text evidence="4">The sequence shown here is derived from an EMBL/GenBank/DDBJ whole genome shotgun (WGS) entry which is preliminary data.</text>
</comment>
<proteinExistence type="predicted"/>
<protein>
    <submittedName>
        <fullName evidence="4">KDEL motif-containing protein 2</fullName>
    </submittedName>
</protein>
<dbReference type="GO" id="GO:0046527">
    <property type="term" value="F:glucosyltransferase activity"/>
    <property type="evidence" value="ECO:0007669"/>
    <property type="project" value="TreeGrafter"/>
</dbReference>
<feature type="compositionally biased region" description="Low complexity" evidence="2">
    <location>
        <begin position="35"/>
        <end position="46"/>
    </location>
</feature>
<gene>
    <name evidence="4" type="ORF">SUZIE_122430</name>
</gene>
<evidence type="ECO:0000313" key="4">
    <source>
        <dbReference type="EMBL" id="MBZ3873337.1"/>
    </source>
</evidence>